<evidence type="ECO:0000313" key="3">
    <source>
        <dbReference type="Proteomes" id="UP001307849"/>
    </source>
</evidence>
<dbReference type="Proteomes" id="UP001307849">
    <property type="component" value="Unassembled WGS sequence"/>
</dbReference>
<protein>
    <submittedName>
        <fullName evidence="2">Uncharacterized protein</fullName>
    </submittedName>
</protein>
<sequence>MTVTILPPPPPEKQKPRTQEPYIPPPDPIVRPHYWNVDINRNPLSFEPFTVTFYASGDNEPMKLLLTKVLKLIPNEFRAVWECTLPDGTEAVVKYWGRQCTRGVESFRTTLKAHRLFPADPFIPDLHFHGEITTPLPQGHAIILQKRPGVLLSTLQPPRSETDKSGIIGHLKLIFGLLKISGYKHTTIYYDNLLWDDVSNTLTVTGWTGLVKKGLWEVKGGFDEELFEKVWSGRMVFVERPVDAVRGTRWVEPVRVGVDKEVRMMWLPR</sequence>
<dbReference type="EMBL" id="JAVHJM010000014">
    <property type="protein sequence ID" value="KAK6498156.1"/>
    <property type="molecule type" value="Genomic_DNA"/>
</dbReference>
<keyword evidence="3" id="KW-1185">Reference proteome</keyword>
<organism evidence="2 3">
    <name type="scientific">Arthrobotrys conoides</name>
    <dbReference type="NCBI Taxonomy" id="74498"/>
    <lineage>
        <taxon>Eukaryota</taxon>
        <taxon>Fungi</taxon>
        <taxon>Dikarya</taxon>
        <taxon>Ascomycota</taxon>
        <taxon>Pezizomycotina</taxon>
        <taxon>Orbiliomycetes</taxon>
        <taxon>Orbiliales</taxon>
        <taxon>Orbiliaceae</taxon>
        <taxon>Arthrobotrys</taxon>
    </lineage>
</organism>
<proteinExistence type="predicted"/>
<accession>A0AAN8N6N1</accession>
<evidence type="ECO:0000313" key="2">
    <source>
        <dbReference type="EMBL" id="KAK6498156.1"/>
    </source>
</evidence>
<reference evidence="2 3" key="1">
    <citation type="submission" date="2019-10" db="EMBL/GenBank/DDBJ databases">
        <authorList>
            <person name="Palmer J.M."/>
        </authorList>
    </citation>
    <scope>NUCLEOTIDE SEQUENCE [LARGE SCALE GENOMIC DNA]</scope>
    <source>
        <strain evidence="2 3">TWF506</strain>
    </source>
</reference>
<evidence type="ECO:0000256" key="1">
    <source>
        <dbReference type="SAM" id="MobiDB-lite"/>
    </source>
</evidence>
<name>A0AAN8N6N1_9PEZI</name>
<feature type="region of interest" description="Disordered" evidence="1">
    <location>
        <begin position="1"/>
        <end position="23"/>
    </location>
</feature>
<feature type="compositionally biased region" description="Pro residues" evidence="1">
    <location>
        <begin position="1"/>
        <end position="11"/>
    </location>
</feature>
<gene>
    <name evidence="2" type="ORF">TWF506_004395</name>
</gene>
<dbReference type="AlphaFoldDB" id="A0AAN8N6N1"/>
<comment type="caution">
    <text evidence="2">The sequence shown here is derived from an EMBL/GenBank/DDBJ whole genome shotgun (WGS) entry which is preliminary data.</text>
</comment>